<protein>
    <submittedName>
        <fullName evidence="2">Uncharacterized protein</fullName>
    </submittedName>
</protein>
<keyword evidence="1" id="KW-1133">Transmembrane helix</keyword>
<sequence>MHYELICIFNKSVITIWICEVIICLFIFLN</sequence>
<keyword evidence="1" id="KW-0472">Membrane</keyword>
<accession>A0A2P2Q030</accession>
<feature type="transmembrane region" description="Helical" evidence="1">
    <location>
        <begin position="12"/>
        <end position="29"/>
    </location>
</feature>
<organism evidence="2">
    <name type="scientific">Rhizophora mucronata</name>
    <name type="common">Asiatic mangrove</name>
    <dbReference type="NCBI Taxonomy" id="61149"/>
    <lineage>
        <taxon>Eukaryota</taxon>
        <taxon>Viridiplantae</taxon>
        <taxon>Streptophyta</taxon>
        <taxon>Embryophyta</taxon>
        <taxon>Tracheophyta</taxon>
        <taxon>Spermatophyta</taxon>
        <taxon>Magnoliopsida</taxon>
        <taxon>eudicotyledons</taxon>
        <taxon>Gunneridae</taxon>
        <taxon>Pentapetalae</taxon>
        <taxon>rosids</taxon>
        <taxon>fabids</taxon>
        <taxon>Malpighiales</taxon>
        <taxon>Rhizophoraceae</taxon>
        <taxon>Rhizophora</taxon>
    </lineage>
</organism>
<dbReference type="AlphaFoldDB" id="A0A2P2Q030"/>
<evidence type="ECO:0000256" key="1">
    <source>
        <dbReference type="SAM" id="Phobius"/>
    </source>
</evidence>
<evidence type="ECO:0000313" key="2">
    <source>
        <dbReference type="EMBL" id="MBX60283.1"/>
    </source>
</evidence>
<proteinExistence type="predicted"/>
<name>A0A2P2Q030_RHIMU</name>
<reference evidence="2" key="1">
    <citation type="submission" date="2018-02" db="EMBL/GenBank/DDBJ databases">
        <title>Rhizophora mucronata_Transcriptome.</title>
        <authorList>
            <person name="Meera S.P."/>
            <person name="Sreeshan A."/>
            <person name="Augustine A."/>
        </authorList>
    </citation>
    <scope>NUCLEOTIDE SEQUENCE</scope>
    <source>
        <tissue evidence="2">Leaf</tissue>
    </source>
</reference>
<keyword evidence="1" id="KW-0812">Transmembrane</keyword>
<dbReference type="EMBL" id="GGEC01079799">
    <property type="protein sequence ID" value="MBX60283.1"/>
    <property type="molecule type" value="Transcribed_RNA"/>
</dbReference>